<evidence type="ECO:0000313" key="1">
    <source>
        <dbReference type="EMBL" id="KAJ8435721.1"/>
    </source>
</evidence>
<protein>
    <recommendedName>
        <fullName evidence="3">Aminotransferase-like plant mobile domain-containing protein</fullName>
    </recommendedName>
</protein>
<gene>
    <name evidence="1" type="ORF">Cgig2_002678</name>
</gene>
<comment type="caution">
    <text evidence="1">The sequence shown here is derived from an EMBL/GenBank/DDBJ whole genome shotgun (WGS) entry which is preliminary data.</text>
</comment>
<dbReference type="Proteomes" id="UP001153076">
    <property type="component" value="Unassembled WGS sequence"/>
</dbReference>
<dbReference type="PANTHER" id="PTHR34835:SF90">
    <property type="entry name" value="AMINOTRANSFERASE-LIKE PLANT MOBILE DOMAIN-CONTAINING PROTEIN"/>
    <property type="match status" value="1"/>
</dbReference>
<reference evidence="1" key="1">
    <citation type="submission" date="2022-04" db="EMBL/GenBank/DDBJ databases">
        <title>Carnegiea gigantea Genome sequencing and assembly v2.</title>
        <authorList>
            <person name="Copetti D."/>
            <person name="Sanderson M.J."/>
            <person name="Burquez A."/>
            <person name="Wojciechowski M.F."/>
        </authorList>
    </citation>
    <scope>NUCLEOTIDE SEQUENCE</scope>
    <source>
        <strain evidence="1">SGP5-SGP5p</strain>
        <tissue evidence="1">Aerial part</tissue>
    </source>
</reference>
<dbReference type="AlphaFoldDB" id="A0A9Q1QBV3"/>
<accession>A0A9Q1QBV3</accession>
<dbReference type="PANTHER" id="PTHR34835">
    <property type="entry name" value="OS07G0283600 PROTEIN-RELATED"/>
    <property type="match status" value="1"/>
</dbReference>
<sequence length="295" mass="33910">MVSHNRDRVCRNSYRENDIDSQKIRNVIQWDTSLNLLNSKLLIDEEDVYVTLGLPMGQLEIGEGQSSQTDIEWNIERGGPPIGSMHKVILECGGHGHEFITDLLAYAISTCIVRNANGTCHFRILKYLHNVNEIYNYNWCVYVINCLNDAVSEWKGDKSTFFMGLLLFLMVTAFDQPISLIAQFRSKKVERWFLVAINWPTKLVRKRDRDEQLPGEYRRGRIIERIDYHIVARLAEANLEGGSGELSTITAIREQRCPYCSHYNGQLQDVVPVTSDPVQITHITTAQSFWNRLTS</sequence>
<dbReference type="EMBL" id="JAKOGI010000392">
    <property type="protein sequence ID" value="KAJ8435721.1"/>
    <property type="molecule type" value="Genomic_DNA"/>
</dbReference>
<organism evidence="1 2">
    <name type="scientific">Carnegiea gigantea</name>
    <dbReference type="NCBI Taxonomy" id="171969"/>
    <lineage>
        <taxon>Eukaryota</taxon>
        <taxon>Viridiplantae</taxon>
        <taxon>Streptophyta</taxon>
        <taxon>Embryophyta</taxon>
        <taxon>Tracheophyta</taxon>
        <taxon>Spermatophyta</taxon>
        <taxon>Magnoliopsida</taxon>
        <taxon>eudicotyledons</taxon>
        <taxon>Gunneridae</taxon>
        <taxon>Pentapetalae</taxon>
        <taxon>Caryophyllales</taxon>
        <taxon>Cactineae</taxon>
        <taxon>Cactaceae</taxon>
        <taxon>Cactoideae</taxon>
        <taxon>Echinocereeae</taxon>
        <taxon>Carnegiea</taxon>
    </lineage>
</organism>
<name>A0A9Q1QBV3_9CARY</name>
<dbReference type="OrthoDB" id="669288at2759"/>
<keyword evidence="2" id="KW-1185">Reference proteome</keyword>
<proteinExistence type="predicted"/>
<evidence type="ECO:0000313" key="2">
    <source>
        <dbReference type="Proteomes" id="UP001153076"/>
    </source>
</evidence>
<evidence type="ECO:0008006" key="3">
    <source>
        <dbReference type="Google" id="ProtNLM"/>
    </source>
</evidence>